<dbReference type="OrthoDB" id="9800958at2"/>
<feature type="binding site" evidence="7">
    <location>
        <position position="464"/>
    </location>
    <ligand>
        <name>meso-2,6-diaminopimelate</name>
        <dbReference type="ChEBI" id="CHEBI:57791"/>
    </ligand>
</feature>
<keyword evidence="7" id="KW-0963">Cytoplasm</keyword>
<evidence type="ECO:0000256" key="1">
    <source>
        <dbReference type="ARBA" id="ARBA00005898"/>
    </source>
</evidence>
<reference evidence="12 13" key="1">
    <citation type="submission" date="2018-03" db="EMBL/GenBank/DDBJ databases">
        <authorList>
            <person name="Keele B.F."/>
        </authorList>
    </citation>
    <scope>NUCLEOTIDE SEQUENCE [LARGE SCALE GENOMIC DNA]</scope>
    <source>
        <strain evidence="12 13">D20</strain>
    </source>
</reference>
<dbReference type="Gene3D" id="3.40.1390.10">
    <property type="entry name" value="MurE/MurF, N-terminal domain"/>
    <property type="match status" value="1"/>
</dbReference>
<evidence type="ECO:0000259" key="9">
    <source>
        <dbReference type="Pfam" id="PF01225"/>
    </source>
</evidence>
<comment type="pathway">
    <text evidence="7 8">Cell wall biogenesis; peptidoglycan biosynthesis.</text>
</comment>
<dbReference type="GO" id="GO:0005524">
    <property type="term" value="F:ATP binding"/>
    <property type="evidence" value="ECO:0007669"/>
    <property type="project" value="UniProtKB-UniRule"/>
</dbReference>
<dbReference type="InterPro" id="IPR005761">
    <property type="entry name" value="UDP-N-AcMur-Glu-dNH2Pim_ligase"/>
</dbReference>
<dbReference type="InterPro" id="IPR000713">
    <property type="entry name" value="Mur_ligase_N"/>
</dbReference>
<keyword evidence="7" id="KW-0547">Nucleotide-binding</keyword>
<dbReference type="InterPro" id="IPR013221">
    <property type="entry name" value="Mur_ligase_cen"/>
</dbReference>
<dbReference type="GO" id="GO:0000287">
    <property type="term" value="F:magnesium ion binding"/>
    <property type="evidence" value="ECO:0007669"/>
    <property type="project" value="UniProtKB-UniRule"/>
</dbReference>
<comment type="subcellular location">
    <subcellularLocation>
        <location evidence="7 8">Cytoplasm</location>
    </subcellularLocation>
</comment>
<dbReference type="AlphaFoldDB" id="A0A2T4ID02"/>
<feature type="domain" description="Mur ligase C-terminal" evidence="10">
    <location>
        <begin position="339"/>
        <end position="466"/>
    </location>
</feature>
<dbReference type="PANTHER" id="PTHR23135:SF4">
    <property type="entry name" value="UDP-N-ACETYLMURAMOYL-L-ALANYL-D-GLUTAMATE--2,6-DIAMINOPIMELATE LIGASE MURE HOMOLOG, CHLOROPLASTIC"/>
    <property type="match status" value="1"/>
</dbReference>
<feature type="binding site" evidence="7">
    <location>
        <position position="150"/>
    </location>
    <ligand>
        <name>UDP-N-acetyl-alpha-D-muramoyl-L-alanyl-D-glutamate</name>
        <dbReference type="ChEBI" id="CHEBI:83900"/>
    </ligand>
</feature>
<feature type="domain" description="Mur ligase central" evidence="11">
    <location>
        <begin position="107"/>
        <end position="316"/>
    </location>
</feature>
<gene>
    <name evidence="7" type="primary">murE</name>
    <name evidence="12" type="ORF">C8261_13080</name>
</gene>
<comment type="similarity">
    <text evidence="1 7">Belongs to the MurCDEF family. MurE subfamily.</text>
</comment>
<dbReference type="GO" id="GO:0008360">
    <property type="term" value="P:regulation of cell shape"/>
    <property type="evidence" value="ECO:0007669"/>
    <property type="project" value="UniProtKB-KW"/>
</dbReference>
<evidence type="ECO:0000313" key="12">
    <source>
        <dbReference type="EMBL" id="PTD95650.1"/>
    </source>
</evidence>
<dbReference type="GO" id="GO:0051301">
    <property type="term" value="P:cell division"/>
    <property type="evidence" value="ECO:0007669"/>
    <property type="project" value="UniProtKB-KW"/>
</dbReference>
<keyword evidence="3 7" id="KW-0133">Cell shape</keyword>
<feature type="binding site" evidence="7">
    <location>
        <position position="186"/>
    </location>
    <ligand>
        <name>UDP-N-acetyl-alpha-D-muramoyl-L-alanyl-D-glutamate</name>
        <dbReference type="ChEBI" id="CHEBI:83900"/>
    </ligand>
</feature>
<feature type="modified residue" description="N6-carboxylysine" evidence="7">
    <location>
        <position position="218"/>
    </location>
</feature>
<dbReference type="Gene3D" id="3.90.190.20">
    <property type="entry name" value="Mur ligase, C-terminal domain"/>
    <property type="match status" value="1"/>
</dbReference>
<comment type="cofactor">
    <cofactor evidence="7">
        <name>Mg(2+)</name>
        <dbReference type="ChEBI" id="CHEBI:18420"/>
    </cofactor>
</comment>
<accession>A0A2T4ID02</accession>
<dbReference type="RefSeq" id="WP_107494170.1">
    <property type="nucleotide sequence ID" value="NZ_PZKC01000011.1"/>
</dbReference>
<comment type="PTM">
    <text evidence="7">Carboxylation is probably crucial for Mg(2+) binding and, consequently, for the gamma-phosphate positioning of ATP.</text>
</comment>
<dbReference type="SUPFAM" id="SSF53623">
    <property type="entry name" value="MurD-like peptide ligases, catalytic domain"/>
    <property type="match status" value="1"/>
</dbReference>
<reference evidence="12 13" key="2">
    <citation type="submission" date="2018-04" db="EMBL/GenBank/DDBJ databases">
        <title>Thauera lacus sp. nov., isolated from an saline lake in Inner Mongolia, China.</title>
        <authorList>
            <person name="Liang Q.-Y."/>
        </authorList>
    </citation>
    <scope>NUCLEOTIDE SEQUENCE [LARGE SCALE GENOMIC DNA]</scope>
    <source>
        <strain evidence="12 13">D20</strain>
    </source>
</reference>
<dbReference type="SUPFAM" id="SSF53244">
    <property type="entry name" value="MurD-like peptide ligases, peptide-binding domain"/>
    <property type="match status" value="1"/>
</dbReference>
<sequence length="502" mass="52869">MSANVGRVLAELRRRGVEPRAISADSRRIGPGDVFAAWPGLRTDGRRHVADALARGAGAVLWDDSDGLLPPELAVPVVAVGGLRECAGHLAHEIYARPSAALWLAGVTGTNGKTTVSQWLAHALGDFDARCGIVGTLGCGFPGQLEAGVNTTPDAIELHRHLAAFRAAGASAAAMEVSSIGLEQGRVNGACFDVGIYTNLSRDHLDYHGTMEAYAAAKARMFELPGLAQAVINLDDGFGLVLARRQVERGMAVIGYTRMATNLDAVPGARVLFADALQAAPGGLRFAMHWEGQRHDLQVRLVAPFNVSNLLAVAGALLCRGLPADDIARSIARLTPPEGRMQLLGGVGEPLVVIDYAHSPDALAKVLEAVRETAAARRGRLVCLFGCGGDRDPGKRPLMGEIAAQLADRVVLTSDNPRSEDPLRIIADIAAACPADVDRVVDRAQAIALAIAEAGPDDVVVLAGKGHEPYQEVLGQRVPFSDLDQARLALQAWHRTHGVGAC</sequence>
<evidence type="ECO:0000313" key="13">
    <source>
        <dbReference type="Proteomes" id="UP000241193"/>
    </source>
</evidence>
<proteinExistence type="inferred from homology"/>
<evidence type="ECO:0000259" key="10">
    <source>
        <dbReference type="Pfam" id="PF02875"/>
    </source>
</evidence>
<dbReference type="Gene3D" id="3.40.1190.10">
    <property type="entry name" value="Mur-like, catalytic domain"/>
    <property type="match status" value="1"/>
</dbReference>
<keyword evidence="2 7" id="KW-0132">Cell division</keyword>
<keyword evidence="4 7" id="KW-0573">Peptidoglycan synthesis</keyword>
<dbReference type="InterPro" id="IPR035911">
    <property type="entry name" value="MurE/MurF_N"/>
</dbReference>
<keyword evidence="7 12" id="KW-0436">Ligase</keyword>
<dbReference type="GO" id="GO:0005737">
    <property type="term" value="C:cytoplasm"/>
    <property type="evidence" value="ECO:0007669"/>
    <property type="project" value="UniProtKB-SubCell"/>
</dbReference>
<dbReference type="NCBIfam" id="NF001126">
    <property type="entry name" value="PRK00139.1-4"/>
    <property type="match status" value="1"/>
</dbReference>
<dbReference type="EC" id="6.3.2.13" evidence="7"/>
<keyword evidence="6 7" id="KW-0961">Cell wall biogenesis/degradation</keyword>
<keyword evidence="5 7" id="KW-0131">Cell cycle</keyword>
<dbReference type="GO" id="GO:0008765">
    <property type="term" value="F:UDP-N-acetylmuramoylalanyl-D-glutamate-2,6-diaminopimelate ligase activity"/>
    <property type="evidence" value="ECO:0007669"/>
    <property type="project" value="UniProtKB-UniRule"/>
</dbReference>
<feature type="binding site" evidence="7">
    <location>
        <position position="468"/>
    </location>
    <ligand>
        <name>meso-2,6-diaminopimelate</name>
        <dbReference type="ChEBI" id="CHEBI:57791"/>
    </ligand>
</feature>
<dbReference type="InterPro" id="IPR036615">
    <property type="entry name" value="Mur_ligase_C_dom_sf"/>
</dbReference>
<dbReference type="NCBIfam" id="TIGR01085">
    <property type="entry name" value="murE"/>
    <property type="match status" value="1"/>
</dbReference>
<feature type="binding site" evidence="7">
    <location>
        <begin position="109"/>
        <end position="115"/>
    </location>
    <ligand>
        <name>ATP</name>
        <dbReference type="ChEBI" id="CHEBI:30616"/>
    </ligand>
</feature>
<dbReference type="HAMAP" id="MF_00208">
    <property type="entry name" value="MurE"/>
    <property type="match status" value="1"/>
</dbReference>
<comment type="caution">
    <text evidence="7">Lacks conserved residue(s) required for the propagation of feature annotation.</text>
</comment>
<dbReference type="UniPathway" id="UPA00219"/>
<evidence type="ECO:0000256" key="3">
    <source>
        <dbReference type="ARBA" id="ARBA00022960"/>
    </source>
</evidence>
<comment type="catalytic activity">
    <reaction evidence="7">
        <text>UDP-N-acetyl-alpha-D-muramoyl-L-alanyl-D-glutamate + meso-2,6-diaminopimelate + ATP = UDP-N-acetyl-alpha-D-muramoyl-L-alanyl-gamma-D-glutamyl-meso-2,6-diaminopimelate + ADP + phosphate + H(+)</text>
        <dbReference type="Rhea" id="RHEA:23676"/>
        <dbReference type="ChEBI" id="CHEBI:15378"/>
        <dbReference type="ChEBI" id="CHEBI:30616"/>
        <dbReference type="ChEBI" id="CHEBI:43474"/>
        <dbReference type="ChEBI" id="CHEBI:57791"/>
        <dbReference type="ChEBI" id="CHEBI:83900"/>
        <dbReference type="ChEBI" id="CHEBI:83905"/>
        <dbReference type="ChEBI" id="CHEBI:456216"/>
        <dbReference type="EC" id="6.3.2.13"/>
    </reaction>
</comment>
<dbReference type="Pfam" id="PF08245">
    <property type="entry name" value="Mur_ligase_M"/>
    <property type="match status" value="1"/>
</dbReference>
<dbReference type="GO" id="GO:0071555">
    <property type="term" value="P:cell wall organization"/>
    <property type="evidence" value="ECO:0007669"/>
    <property type="project" value="UniProtKB-KW"/>
</dbReference>
<dbReference type="InterPro" id="IPR004101">
    <property type="entry name" value="Mur_ligase_C"/>
</dbReference>
<feature type="domain" description="Mur ligase N-terminal catalytic" evidence="9">
    <location>
        <begin position="22"/>
        <end position="66"/>
    </location>
</feature>
<feature type="short sequence motif" description="Meso-diaminopimelate recognition motif" evidence="7">
    <location>
        <begin position="415"/>
        <end position="418"/>
    </location>
</feature>
<comment type="function">
    <text evidence="7">Catalyzes the addition of meso-diaminopimelic acid to the nucleotide precursor UDP-N-acetylmuramoyl-L-alanyl-D-glutamate (UMAG) in the biosynthesis of bacterial cell-wall peptidoglycan.</text>
</comment>
<dbReference type="PANTHER" id="PTHR23135">
    <property type="entry name" value="MUR LIGASE FAMILY MEMBER"/>
    <property type="match status" value="1"/>
</dbReference>
<keyword evidence="13" id="KW-1185">Reference proteome</keyword>
<feature type="binding site" evidence="7">
    <location>
        <begin position="415"/>
        <end position="418"/>
    </location>
    <ligand>
        <name>meso-2,6-diaminopimelate</name>
        <dbReference type="ChEBI" id="CHEBI:57791"/>
    </ligand>
</feature>
<evidence type="ECO:0000256" key="8">
    <source>
        <dbReference type="RuleBase" id="RU004135"/>
    </source>
</evidence>
<dbReference type="EMBL" id="PZKC01000011">
    <property type="protein sequence ID" value="PTD95650.1"/>
    <property type="molecule type" value="Genomic_DNA"/>
</dbReference>
<evidence type="ECO:0000256" key="4">
    <source>
        <dbReference type="ARBA" id="ARBA00022984"/>
    </source>
</evidence>
<feature type="binding site" evidence="7">
    <location>
        <position position="184"/>
    </location>
    <ligand>
        <name>UDP-N-acetyl-alpha-D-muramoyl-L-alanyl-D-glutamate</name>
        <dbReference type="ChEBI" id="CHEBI:83900"/>
    </ligand>
</feature>
<name>A0A2T4ID02_9RHOO</name>
<dbReference type="Pfam" id="PF02875">
    <property type="entry name" value="Mur_ligase_C"/>
    <property type="match status" value="1"/>
</dbReference>
<comment type="caution">
    <text evidence="12">The sequence shown here is derived from an EMBL/GenBank/DDBJ whole genome shotgun (WGS) entry which is preliminary data.</text>
</comment>
<feature type="binding site" evidence="7">
    <location>
        <begin position="151"/>
        <end position="152"/>
    </location>
    <ligand>
        <name>UDP-N-acetyl-alpha-D-muramoyl-L-alanyl-D-glutamate</name>
        <dbReference type="ChEBI" id="CHEBI:83900"/>
    </ligand>
</feature>
<evidence type="ECO:0000256" key="2">
    <source>
        <dbReference type="ARBA" id="ARBA00022618"/>
    </source>
</evidence>
<feature type="binding site" evidence="7">
    <location>
        <position position="178"/>
    </location>
    <ligand>
        <name>UDP-N-acetyl-alpha-D-muramoyl-L-alanyl-D-glutamate</name>
        <dbReference type="ChEBI" id="CHEBI:83900"/>
    </ligand>
</feature>
<dbReference type="InterPro" id="IPR036565">
    <property type="entry name" value="Mur-like_cat_sf"/>
</dbReference>
<keyword evidence="7" id="KW-0067">ATP-binding</keyword>
<evidence type="ECO:0000256" key="5">
    <source>
        <dbReference type="ARBA" id="ARBA00023306"/>
    </source>
</evidence>
<evidence type="ECO:0000259" key="11">
    <source>
        <dbReference type="Pfam" id="PF08245"/>
    </source>
</evidence>
<keyword evidence="7" id="KW-0460">Magnesium</keyword>
<evidence type="ECO:0000256" key="7">
    <source>
        <dbReference type="HAMAP-Rule" id="MF_00208"/>
    </source>
</evidence>
<dbReference type="GO" id="GO:0009252">
    <property type="term" value="P:peptidoglycan biosynthetic process"/>
    <property type="evidence" value="ECO:0007669"/>
    <property type="project" value="UniProtKB-UniRule"/>
</dbReference>
<organism evidence="12 13">
    <name type="scientific">Pseudothauera lacus</name>
    <dbReference type="NCBI Taxonomy" id="2136175"/>
    <lineage>
        <taxon>Bacteria</taxon>
        <taxon>Pseudomonadati</taxon>
        <taxon>Pseudomonadota</taxon>
        <taxon>Betaproteobacteria</taxon>
        <taxon>Rhodocyclales</taxon>
        <taxon>Zoogloeaceae</taxon>
        <taxon>Pseudothauera</taxon>
    </lineage>
</organism>
<protein>
    <recommendedName>
        <fullName evidence="7">UDP-N-acetylmuramoyl-L-alanyl-D-glutamate--2,6-diaminopimelate ligase</fullName>
        <ecNumber evidence="7">6.3.2.13</ecNumber>
    </recommendedName>
    <alternativeName>
        <fullName evidence="7">Meso-A2pm-adding enzyme</fullName>
    </alternativeName>
    <alternativeName>
        <fullName evidence="7">Meso-diaminopimelate-adding enzyme</fullName>
    </alternativeName>
    <alternativeName>
        <fullName evidence="7">UDP-MurNAc-L-Ala-D-Glu:meso-diaminopimelate ligase</fullName>
    </alternativeName>
    <alternativeName>
        <fullName evidence="7">UDP-MurNAc-tripeptide synthetase</fullName>
    </alternativeName>
    <alternativeName>
        <fullName evidence="7">UDP-N-acetylmuramyl-tripeptide synthetase</fullName>
    </alternativeName>
</protein>
<feature type="binding site" evidence="7">
    <location>
        <position position="391"/>
    </location>
    <ligand>
        <name>meso-2,6-diaminopimelate</name>
        <dbReference type="ChEBI" id="CHEBI:57791"/>
    </ligand>
</feature>
<dbReference type="Proteomes" id="UP000241193">
    <property type="component" value="Unassembled WGS sequence"/>
</dbReference>
<dbReference type="Pfam" id="PF01225">
    <property type="entry name" value="Mur_ligase"/>
    <property type="match status" value="1"/>
</dbReference>
<evidence type="ECO:0000256" key="6">
    <source>
        <dbReference type="ARBA" id="ARBA00023316"/>
    </source>
</evidence>
<dbReference type="SUPFAM" id="SSF63418">
    <property type="entry name" value="MurE/MurF N-terminal domain"/>
    <property type="match status" value="1"/>
</dbReference>
<feature type="binding site" evidence="7">
    <location>
        <position position="26"/>
    </location>
    <ligand>
        <name>UDP-N-acetyl-alpha-D-muramoyl-L-alanyl-D-glutamate</name>
        <dbReference type="ChEBI" id="CHEBI:83900"/>
    </ligand>
</feature>